<name>A0ABM6LLB6_9BACI</name>
<sequence>MKLLTKGLVASCLLAGAFAVSGNPLHVQAQETAKTANHSIQSIISPQAAVINRPMKVGQEDQYVGIKNISYSGSAITVRIVSDRVYVKAVSPGKAIFSYTNTLGQTIINNITVTR</sequence>
<dbReference type="GeneID" id="92852526"/>
<evidence type="ECO:0000313" key="3">
    <source>
        <dbReference type="Proteomes" id="UP000196877"/>
    </source>
</evidence>
<keyword evidence="3" id="KW-1185">Reference proteome</keyword>
<gene>
    <name evidence="2" type="ORF">S101395_03531</name>
</gene>
<evidence type="ECO:0000313" key="2">
    <source>
        <dbReference type="EMBL" id="ASB90038.1"/>
    </source>
</evidence>
<evidence type="ECO:0000256" key="1">
    <source>
        <dbReference type="SAM" id="SignalP"/>
    </source>
</evidence>
<protein>
    <submittedName>
        <fullName evidence="2">Uncharacterized protein</fullName>
    </submittedName>
</protein>
<dbReference type="RefSeq" id="WP_006638583.1">
    <property type="nucleotide sequence ID" value="NZ_BORD01000002.1"/>
</dbReference>
<proteinExistence type="predicted"/>
<keyword evidence="1" id="KW-0732">Signal</keyword>
<feature type="chain" id="PRO_5045235546" evidence="1">
    <location>
        <begin position="30"/>
        <end position="115"/>
    </location>
</feature>
<organism evidence="2 3">
    <name type="scientific">Bacillus sonorensis</name>
    <dbReference type="NCBI Taxonomy" id="119858"/>
    <lineage>
        <taxon>Bacteria</taxon>
        <taxon>Bacillati</taxon>
        <taxon>Bacillota</taxon>
        <taxon>Bacilli</taxon>
        <taxon>Bacillales</taxon>
        <taxon>Bacillaceae</taxon>
        <taxon>Bacillus</taxon>
    </lineage>
</organism>
<dbReference type="Proteomes" id="UP000196877">
    <property type="component" value="Chromosome"/>
</dbReference>
<feature type="signal peptide" evidence="1">
    <location>
        <begin position="1"/>
        <end position="29"/>
    </location>
</feature>
<accession>A0ABM6LLB6</accession>
<dbReference type="EMBL" id="CP021920">
    <property type="protein sequence ID" value="ASB90038.1"/>
    <property type="molecule type" value="Genomic_DNA"/>
</dbReference>
<reference evidence="2 3" key="1">
    <citation type="submission" date="2017-06" db="EMBL/GenBank/DDBJ databases">
        <title>Genome sequence of Bacillus sonorensis strain SRCM101395.</title>
        <authorList>
            <person name="Cho S.H."/>
        </authorList>
    </citation>
    <scope>NUCLEOTIDE SEQUENCE [LARGE SCALE GENOMIC DNA]</scope>
    <source>
        <strain evidence="2 3">SRCM101395</strain>
    </source>
</reference>